<dbReference type="RefSeq" id="WP_147929385.1">
    <property type="nucleotide sequence ID" value="NZ_VOXD01000004.1"/>
</dbReference>
<evidence type="ECO:0000259" key="3">
    <source>
        <dbReference type="PROSITE" id="PS51123"/>
    </source>
</evidence>
<keyword evidence="5" id="KW-1185">Reference proteome</keyword>
<dbReference type="InterPro" id="IPR050330">
    <property type="entry name" value="Bact_OuterMem_StrucFunc"/>
</dbReference>
<dbReference type="Pfam" id="PF00691">
    <property type="entry name" value="OmpA"/>
    <property type="match status" value="1"/>
</dbReference>
<organism evidence="4 5">
    <name type="scientific">Neolewinella aurantiaca</name>
    <dbReference type="NCBI Taxonomy" id="2602767"/>
    <lineage>
        <taxon>Bacteria</taxon>
        <taxon>Pseudomonadati</taxon>
        <taxon>Bacteroidota</taxon>
        <taxon>Saprospiria</taxon>
        <taxon>Saprospirales</taxon>
        <taxon>Lewinellaceae</taxon>
        <taxon>Neolewinella</taxon>
    </lineage>
</organism>
<dbReference type="EMBL" id="VOXD01000004">
    <property type="protein sequence ID" value="TXF90927.1"/>
    <property type="molecule type" value="Genomic_DNA"/>
</dbReference>
<dbReference type="CDD" id="cd07185">
    <property type="entry name" value="OmpA_C-like"/>
    <property type="match status" value="1"/>
</dbReference>
<dbReference type="PROSITE" id="PS51257">
    <property type="entry name" value="PROKAR_LIPOPROTEIN"/>
    <property type="match status" value="1"/>
</dbReference>
<name>A0A5C7FYY4_9BACT</name>
<evidence type="ECO:0000256" key="2">
    <source>
        <dbReference type="SAM" id="Coils"/>
    </source>
</evidence>
<dbReference type="Gene3D" id="3.30.1330.60">
    <property type="entry name" value="OmpA-like domain"/>
    <property type="match status" value="1"/>
</dbReference>
<dbReference type="GO" id="GO:0016020">
    <property type="term" value="C:membrane"/>
    <property type="evidence" value="ECO:0007669"/>
    <property type="project" value="UniProtKB-UniRule"/>
</dbReference>
<reference evidence="4 5" key="1">
    <citation type="submission" date="2019-08" db="EMBL/GenBank/DDBJ databases">
        <title>Lewinella sp. strain SSH13 Genome sequencing and assembly.</title>
        <authorList>
            <person name="Kim I."/>
        </authorList>
    </citation>
    <scope>NUCLEOTIDE SEQUENCE [LARGE SCALE GENOMIC DNA]</scope>
    <source>
        <strain evidence="4 5">SSH13</strain>
    </source>
</reference>
<dbReference type="SUPFAM" id="SSF103088">
    <property type="entry name" value="OmpA-like"/>
    <property type="match status" value="1"/>
</dbReference>
<sequence>MKKIFVIAFVLIVGLTSCVSKKKYQEIQTSSAEQLSQRDQTISLNNQELNRYAERLATCERREATIASQFEAANTRIKSMDDQIADLKQQRDRQMTQVGDLTVLSQGANANIGNTLKQLEGKDQYIRLLQNAKSKADSINLALAVNLKQVLREGINDQDVEIKVDKTVVYINLSDKMLYKSGSYQITDRAGEVLSKIAAIAKSRPNLDLMVEGYTDNVAINTPLVKDNWDLSVLRATAVVKALQNQYGIDPNRLVAAGRGQYNTLADNATAEGRSTNRRTRIILLPKLNQFYDLLDPAKMPATK</sequence>
<dbReference type="AlphaFoldDB" id="A0A5C7FYY4"/>
<dbReference type="OrthoDB" id="9815217at2"/>
<feature type="coiled-coil region" evidence="2">
    <location>
        <begin position="70"/>
        <end position="97"/>
    </location>
</feature>
<keyword evidence="1" id="KW-0472">Membrane</keyword>
<dbReference type="Proteomes" id="UP000321907">
    <property type="component" value="Unassembled WGS sequence"/>
</dbReference>
<keyword evidence="2" id="KW-0175">Coiled coil</keyword>
<dbReference type="InterPro" id="IPR006665">
    <property type="entry name" value="OmpA-like"/>
</dbReference>
<accession>A0A5C7FYY4</accession>
<dbReference type="PANTHER" id="PTHR30329:SF21">
    <property type="entry name" value="LIPOPROTEIN YIAD-RELATED"/>
    <property type="match status" value="1"/>
</dbReference>
<evidence type="ECO:0000313" key="5">
    <source>
        <dbReference type="Proteomes" id="UP000321907"/>
    </source>
</evidence>
<gene>
    <name evidence="4" type="ORF">FUA23_03765</name>
</gene>
<comment type="caution">
    <text evidence="4">The sequence shown here is derived from an EMBL/GenBank/DDBJ whole genome shotgun (WGS) entry which is preliminary data.</text>
</comment>
<dbReference type="InterPro" id="IPR036737">
    <property type="entry name" value="OmpA-like_sf"/>
</dbReference>
<proteinExistence type="predicted"/>
<dbReference type="PROSITE" id="PS51123">
    <property type="entry name" value="OMPA_2"/>
    <property type="match status" value="1"/>
</dbReference>
<protein>
    <submittedName>
        <fullName evidence="4">OmpA family protein</fullName>
    </submittedName>
</protein>
<evidence type="ECO:0000256" key="1">
    <source>
        <dbReference type="PROSITE-ProRule" id="PRU00473"/>
    </source>
</evidence>
<dbReference type="PANTHER" id="PTHR30329">
    <property type="entry name" value="STATOR ELEMENT OF FLAGELLAR MOTOR COMPLEX"/>
    <property type="match status" value="1"/>
</dbReference>
<evidence type="ECO:0000313" key="4">
    <source>
        <dbReference type="EMBL" id="TXF90927.1"/>
    </source>
</evidence>
<feature type="domain" description="OmpA-like" evidence="3">
    <location>
        <begin position="166"/>
        <end position="288"/>
    </location>
</feature>